<organism evidence="4 5">
    <name type="scientific">Cyclotella cryptica</name>
    <dbReference type="NCBI Taxonomy" id="29204"/>
    <lineage>
        <taxon>Eukaryota</taxon>
        <taxon>Sar</taxon>
        <taxon>Stramenopiles</taxon>
        <taxon>Ochrophyta</taxon>
        <taxon>Bacillariophyta</taxon>
        <taxon>Coscinodiscophyceae</taxon>
        <taxon>Thalassiosirophycidae</taxon>
        <taxon>Stephanodiscales</taxon>
        <taxon>Stephanodiscaceae</taxon>
        <taxon>Cyclotella</taxon>
    </lineage>
</organism>
<evidence type="ECO:0000313" key="5">
    <source>
        <dbReference type="Proteomes" id="UP001516023"/>
    </source>
</evidence>
<dbReference type="AlphaFoldDB" id="A0ABD3PSW4"/>
<keyword evidence="2" id="KW-1133">Transmembrane helix</keyword>
<keyword evidence="5" id="KW-1185">Reference proteome</keyword>
<reference evidence="4 5" key="1">
    <citation type="journal article" date="2020" name="G3 (Bethesda)">
        <title>Improved Reference Genome for Cyclotella cryptica CCMP332, a Model for Cell Wall Morphogenesis, Salinity Adaptation, and Lipid Production in Diatoms (Bacillariophyta).</title>
        <authorList>
            <person name="Roberts W.R."/>
            <person name="Downey K.M."/>
            <person name="Ruck E.C."/>
            <person name="Traller J.C."/>
            <person name="Alverson A.J."/>
        </authorList>
    </citation>
    <scope>NUCLEOTIDE SEQUENCE [LARGE SCALE GENOMIC DNA]</scope>
    <source>
        <strain evidence="4 5">CCMP332</strain>
    </source>
</reference>
<accession>A0ABD3PSW4</accession>
<feature type="domain" description="LITAF" evidence="3">
    <location>
        <begin position="121"/>
        <end position="170"/>
    </location>
</feature>
<protein>
    <recommendedName>
        <fullName evidence="3">LITAF domain-containing protein</fullName>
    </recommendedName>
</protein>
<evidence type="ECO:0000256" key="1">
    <source>
        <dbReference type="SAM" id="MobiDB-lite"/>
    </source>
</evidence>
<dbReference type="Proteomes" id="UP001516023">
    <property type="component" value="Unassembled WGS sequence"/>
</dbReference>
<keyword evidence="2" id="KW-0472">Membrane</keyword>
<evidence type="ECO:0000256" key="2">
    <source>
        <dbReference type="SAM" id="Phobius"/>
    </source>
</evidence>
<name>A0ABD3PSW4_9STRA</name>
<comment type="caution">
    <text evidence="4">The sequence shown here is derived from an EMBL/GenBank/DDBJ whole genome shotgun (WGS) entry which is preliminary data.</text>
</comment>
<dbReference type="Pfam" id="PF10601">
    <property type="entry name" value="zf-LITAF-like"/>
    <property type="match status" value="1"/>
</dbReference>
<keyword evidence="2" id="KW-0812">Transmembrane</keyword>
<sequence>MPPTITNCDDTEPSAPPLREAEIPVVSAYAVSSDAVPAVATVPPKAASLPPRQPPYAAVPQGMVSKSVTTTYSDGRQVTVTEYQPADTSNGAAANANSTSATPSTSTPQVIFAPRRDLGSNPVALTCPFCSHAGITRTTLACGDCTWISVIILLLVCCPLFWVPFVCSNVSIAYIAAQSRLKCGLTRLLSIPKLSRLNNS</sequence>
<dbReference type="EMBL" id="JABMIG020000120">
    <property type="protein sequence ID" value="KAL3790938.1"/>
    <property type="molecule type" value="Genomic_DNA"/>
</dbReference>
<feature type="transmembrane region" description="Helical" evidence="2">
    <location>
        <begin position="147"/>
        <end position="177"/>
    </location>
</feature>
<proteinExistence type="predicted"/>
<gene>
    <name evidence="4" type="ORF">HJC23_004920</name>
</gene>
<feature type="compositionally biased region" description="Low complexity" evidence="1">
    <location>
        <begin position="85"/>
        <end position="107"/>
    </location>
</feature>
<dbReference type="InterPro" id="IPR006629">
    <property type="entry name" value="LITAF"/>
</dbReference>
<evidence type="ECO:0000259" key="3">
    <source>
        <dbReference type="Pfam" id="PF10601"/>
    </source>
</evidence>
<feature type="region of interest" description="Disordered" evidence="1">
    <location>
        <begin position="84"/>
        <end position="107"/>
    </location>
</feature>
<evidence type="ECO:0000313" key="4">
    <source>
        <dbReference type="EMBL" id="KAL3790938.1"/>
    </source>
</evidence>